<comment type="caution">
    <text evidence="3">The sequence shown here is derived from an EMBL/GenBank/DDBJ whole genome shotgun (WGS) entry which is preliminary data.</text>
</comment>
<dbReference type="RefSeq" id="WP_160499229.1">
    <property type="nucleotide sequence ID" value="NZ_WUBI01000003.1"/>
</dbReference>
<keyword evidence="1" id="KW-0812">Transmembrane</keyword>
<keyword evidence="4" id="KW-1185">Reference proteome</keyword>
<feature type="signal peptide" evidence="2">
    <location>
        <begin position="1"/>
        <end position="22"/>
    </location>
</feature>
<proteinExistence type="predicted"/>
<feature type="transmembrane region" description="Helical" evidence="1">
    <location>
        <begin position="38"/>
        <end position="59"/>
    </location>
</feature>
<keyword evidence="2" id="KW-0732">Signal</keyword>
<dbReference type="AlphaFoldDB" id="A0A7X3IKJ0"/>
<evidence type="ECO:0000313" key="4">
    <source>
        <dbReference type="Proteomes" id="UP000460318"/>
    </source>
</evidence>
<keyword evidence="1" id="KW-1133">Transmembrane helix</keyword>
<evidence type="ECO:0000256" key="2">
    <source>
        <dbReference type="SAM" id="SignalP"/>
    </source>
</evidence>
<keyword evidence="1" id="KW-0472">Membrane</keyword>
<evidence type="ECO:0000313" key="3">
    <source>
        <dbReference type="EMBL" id="MWV45624.1"/>
    </source>
</evidence>
<protein>
    <submittedName>
        <fullName evidence="3">Uncharacterized protein</fullName>
    </submittedName>
</protein>
<feature type="chain" id="PRO_5030625310" evidence="2">
    <location>
        <begin position="23"/>
        <end position="157"/>
    </location>
</feature>
<reference evidence="3 4" key="1">
    <citation type="submission" date="2019-12" db="EMBL/GenBank/DDBJ databases">
        <title>Paenibacillus sp. nov., an endophytic bacterium isolated from the stem of Dendrobium.</title>
        <authorList>
            <person name="Zhao R."/>
        </authorList>
    </citation>
    <scope>NUCLEOTIDE SEQUENCE [LARGE SCALE GENOMIC DNA]</scope>
    <source>
        <strain evidence="3 4">HJL G12</strain>
    </source>
</reference>
<sequence>MIKRVAMTGLIANAVVMPQALASGTSVSGAQAAHGTWYWLAYSAAILLFGFAIYIMSGARMKRRVSMLRVALQSELDIVDGLLSDNENASNWTEPRAGYEQESLHLELTELRNRLNADLKELNRKDVSVFNLVGLSSIAKRFTAEKRAIRAQLRTQA</sequence>
<gene>
    <name evidence="3" type="ORF">GRF59_18585</name>
</gene>
<name>A0A7X3IKJ0_9BACL</name>
<dbReference type="EMBL" id="WUBI01000003">
    <property type="protein sequence ID" value="MWV45624.1"/>
    <property type="molecule type" value="Genomic_DNA"/>
</dbReference>
<accession>A0A7X3IKJ0</accession>
<evidence type="ECO:0000256" key="1">
    <source>
        <dbReference type="SAM" id="Phobius"/>
    </source>
</evidence>
<dbReference type="Proteomes" id="UP000460318">
    <property type="component" value="Unassembled WGS sequence"/>
</dbReference>
<organism evidence="3 4">
    <name type="scientific">Paenibacillus dendrobii</name>
    <dbReference type="NCBI Taxonomy" id="2691084"/>
    <lineage>
        <taxon>Bacteria</taxon>
        <taxon>Bacillati</taxon>
        <taxon>Bacillota</taxon>
        <taxon>Bacilli</taxon>
        <taxon>Bacillales</taxon>
        <taxon>Paenibacillaceae</taxon>
        <taxon>Paenibacillus</taxon>
    </lineage>
</organism>